<dbReference type="AlphaFoldDB" id="A0A3G1B4S5"/>
<accession>A0A3G1B4S5</accession>
<dbReference type="KEGG" id="tah:SU86_005880"/>
<dbReference type="Proteomes" id="UP000266745">
    <property type="component" value="Chromosome"/>
</dbReference>
<gene>
    <name evidence="1" type="ORF">SU86_005880</name>
</gene>
<protein>
    <submittedName>
        <fullName evidence="1">Uncharacterized protein</fullName>
    </submittedName>
</protein>
<reference evidence="1 2" key="1">
    <citation type="journal article" date="2016" name="Sci. Rep.">
        <title>A novel ammonia-oxidizing archaeon from wastewater treatment plant: Its enrichment, physiological and genomic characteristics.</title>
        <authorList>
            <person name="Li Y."/>
            <person name="Ding K."/>
            <person name="Wen X."/>
            <person name="Zhang B."/>
            <person name="Shen B."/>
            <person name="Yang Y."/>
        </authorList>
    </citation>
    <scope>NUCLEOTIDE SEQUENCE [LARGE SCALE GENOMIC DNA]</scope>
    <source>
        <strain evidence="1 2">SAT1</strain>
    </source>
</reference>
<dbReference type="GeneID" id="24875928"/>
<dbReference type="STRING" id="1603555.SU86_005880"/>
<name>A0A3G1B4S5_9ARCH</name>
<dbReference type="EMBL" id="CP011097">
    <property type="protein sequence ID" value="AJZ75969.2"/>
    <property type="molecule type" value="Genomic_DNA"/>
</dbReference>
<organism evidence="1 2">
    <name type="scientific">Candidatus Nitrosotenuis cloacae</name>
    <dbReference type="NCBI Taxonomy" id="1603555"/>
    <lineage>
        <taxon>Archaea</taxon>
        <taxon>Nitrososphaerota</taxon>
        <taxon>Candidatus Nitrosotenuis</taxon>
    </lineage>
</organism>
<evidence type="ECO:0000313" key="1">
    <source>
        <dbReference type="EMBL" id="AJZ75969.2"/>
    </source>
</evidence>
<keyword evidence="2" id="KW-1185">Reference proteome</keyword>
<dbReference type="RefSeq" id="WP_048188847.1">
    <property type="nucleotide sequence ID" value="NZ_CP011097.1"/>
</dbReference>
<evidence type="ECO:0000313" key="2">
    <source>
        <dbReference type="Proteomes" id="UP000266745"/>
    </source>
</evidence>
<proteinExistence type="predicted"/>
<dbReference type="OrthoDB" id="12041at2157"/>
<sequence>MGRHKIRIKMTKHGWQRALERYIEKQYIEYVLNNPSETIYDNVRENYKSFGIISNSPFYEQPYLLIVHNKFNTVVSIITIMWMDKGGLRAHGFSKF</sequence>